<organism evidence="3 4">
    <name type="scientific">Undibacterium hunanense</name>
    <dbReference type="NCBI Taxonomy" id="2762292"/>
    <lineage>
        <taxon>Bacteria</taxon>
        <taxon>Pseudomonadati</taxon>
        <taxon>Pseudomonadota</taxon>
        <taxon>Betaproteobacteria</taxon>
        <taxon>Burkholderiales</taxon>
        <taxon>Oxalobacteraceae</taxon>
        <taxon>Undibacterium</taxon>
    </lineage>
</organism>
<dbReference type="PANTHER" id="PTHR43135">
    <property type="entry name" value="ALPHA-D-RIBOSE 1-METHYLPHOSPHONATE 5-TRIPHOSPHATE DIPHOSPHATASE"/>
    <property type="match status" value="1"/>
</dbReference>
<reference evidence="3 4" key="1">
    <citation type="submission" date="2020-08" db="EMBL/GenBank/DDBJ databases">
        <title>Novel species isolated from subtropical streams in China.</title>
        <authorList>
            <person name="Lu H."/>
        </authorList>
    </citation>
    <scope>NUCLEOTIDE SEQUENCE [LARGE SCALE GENOMIC DNA]</scope>
    <source>
        <strain evidence="3 4">CY18W</strain>
    </source>
</reference>
<dbReference type="InterPro" id="IPR013857">
    <property type="entry name" value="NADH-UbQ_OxRdtase-assoc_prot30"/>
</dbReference>
<feature type="domain" description="NADH:ubiquinone oxidoreductase intermediate-associated protein 30" evidence="2">
    <location>
        <begin position="465"/>
        <end position="579"/>
    </location>
</feature>
<dbReference type="EMBL" id="JACOGF010000005">
    <property type="protein sequence ID" value="MBC3918262.1"/>
    <property type="molecule type" value="Genomic_DNA"/>
</dbReference>
<dbReference type="Pfam" id="PF01979">
    <property type="entry name" value="Amidohydro_1"/>
    <property type="match status" value="1"/>
</dbReference>
<protein>
    <submittedName>
        <fullName evidence="3">CIA30 family protein</fullName>
    </submittedName>
</protein>
<dbReference type="Gene3D" id="3.30.110.90">
    <property type="entry name" value="Amidohydrolase"/>
    <property type="match status" value="1"/>
</dbReference>
<dbReference type="SUPFAM" id="SSF49785">
    <property type="entry name" value="Galactose-binding domain-like"/>
    <property type="match status" value="1"/>
</dbReference>
<dbReference type="Proteomes" id="UP000650424">
    <property type="component" value="Unassembled WGS sequence"/>
</dbReference>
<dbReference type="PANTHER" id="PTHR43135:SF3">
    <property type="entry name" value="ALPHA-D-RIBOSE 1-METHYLPHOSPHONATE 5-TRIPHOSPHATE DIPHOSPHATASE"/>
    <property type="match status" value="1"/>
</dbReference>
<dbReference type="Pfam" id="PF08547">
    <property type="entry name" value="CIA30"/>
    <property type="match status" value="1"/>
</dbReference>
<name>A0ABR6ZQV7_9BURK</name>
<dbReference type="InterPro" id="IPR032466">
    <property type="entry name" value="Metal_Hydrolase"/>
</dbReference>
<comment type="caution">
    <text evidence="3">The sequence shown here is derived from an EMBL/GenBank/DDBJ whole genome shotgun (WGS) entry which is preliminary data.</text>
</comment>
<dbReference type="Gene3D" id="2.30.40.10">
    <property type="entry name" value="Urease, subunit C, domain 1"/>
    <property type="match status" value="1"/>
</dbReference>
<evidence type="ECO:0000313" key="4">
    <source>
        <dbReference type="Proteomes" id="UP000650424"/>
    </source>
</evidence>
<dbReference type="Gene3D" id="2.60.120.430">
    <property type="entry name" value="Galactose-binding lectin"/>
    <property type="match status" value="1"/>
</dbReference>
<gene>
    <name evidence="3" type="ORF">H8L32_12295</name>
</gene>
<dbReference type="Gene3D" id="1.20.58.520">
    <property type="entry name" value="Amidohydrolase"/>
    <property type="match status" value="1"/>
</dbReference>
<accession>A0ABR6ZQV7</accession>
<dbReference type="SUPFAM" id="SSF51556">
    <property type="entry name" value="Metallo-dependent hydrolases"/>
    <property type="match status" value="1"/>
</dbReference>
<dbReference type="Gene3D" id="3.40.50.10910">
    <property type="entry name" value="Amidohydrolase"/>
    <property type="match status" value="1"/>
</dbReference>
<proteinExistence type="predicted"/>
<dbReference type="InterPro" id="IPR006680">
    <property type="entry name" value="Amidohydro-rel"/>
</dbReference>
<evidence type="ECO:0000259" key="2">
    <source>
        <dbReference type="Pfam" id="PF08547"/>
    </source>
</evidence>
<evidence type="ECO:0000313" key="3">
    <source>
        <dbReference type="EMBL" id="MBC3918262.1"/>
    </source>
</evidence>
<keyword evidence="4" id="KW-1185">Reference proteome</keyword>
<evidence type="ECO:0000259" key="1">
    <source>
        <dbReference type="Pfam" id="PF01979"/>
    </source>
</evidence>
<sequence>MESTMNKTFLSLAIACSLNAVGLTPGFAADSFLIRQVRVFDGEKILKDKNVLIADGKISDLDFKGTPAADTHIIEGQGRTLLPGLIDAHVHAFQDLDLPLLFGVTTQIDMFTNVNLVASMNEKMRKCENRDQADLISAGTLATAPGGHGTEYGMPIPTLSKPEEAQAWVDARIAEGSHFIKIVLEHGSEQHPFNSLDLATAKALVKAAHLRNKLAVVHIGNLKEAQDALDAGADALVHLFAGKQISDQDMRALVKTASDKHVFIIPTFSVLESMAGIKEEDVLNDTRMTALLNKAQLQPLNSPYRAKADADMLKVPNMMTAAMHAAGIPILAGTDAGNAGTQYGASLHHELTSLVRAGLSPAAALASATSVPAHAFGLKDRGRIAKGYKADLLLVSGEPDQDISASRNIVEVWKDGGRVTQQREQKIQEVARLNAQKKLATQLPADGRISLFTKDKLASPFGFGWAPSNDALMGGKSTIDIKLAEAGPDGSSGVAAVDVVATVRPGFAYPWAGLAFFPGKQAMEAADLSAANTLKFKVKGDGRQYSVGISIQGSYIPISVRFTASEEWKEISIPFSQFKGLDPSIITLLAFNAGPQPGEYRFQIADIRLLKE</sequence>
<dbReference type="InterPro" id="IPR011059">
    <property type="entry name" value="Metal-dep_hydrolase_composite"/>
</dbReference>
<dbReference type="InterPro" id="IPR051781">
    <property type="entry name" value="Metallo-dep_Hydrolase"/>
</dbReference>
<feature type="domain" description="Amidohydrolase-related" evidence="1">
    <location>
        <begin position="80"/>
        <end position="416"/>
    </location>
</feature>
<dbReference type="SUPFAM" id="SSF51338">
    <property type="entry name" value="Composite domain of metallo-dependent hydrolases"/>
    <property type="match status" value="1"/>
</dbReference>
<dbReference type="InterPro" id="IPR008979">
    <property type="entry name" value="Galactose-bd-like_sf"/>
</dbReference>